<dbReference type="CDD" id="cd01292">
    <property type="entry name" value="metallo-dependent_hydrolases"/>
    <property type="match status" value="1"/>
</dbReference>
<evidence type="ECO:0000313" key="3">
    <source>
        <dbReference type="EMBL" id="MCU6765885.1"/>
    </source>
</evidence>
<proteinExistence type="predicted"/>
<name>A0ABT2TUM4_9FIRM</name>
<dbReference type="InterPro" id="IPR006680">
    <property type="entry name" value="Amidohydro-rel"/>
</dbReference>
<sequence length="269" mass="29993">MIIDFHTHIFPDKVAAAAIPKLASVINISPSMDGTIQGLLDSMDRAKVDTSVILPVITDPHQFDSIIRFASSINESQDNTYPRLISFAGIHPAMDNYKDLLHLIAAQGFSGIKLHPNYQDTCFDDIRYLRIVYTASELGLIVQVHTGEDPYTPGEQFCSPDMVLHVIEETAPPKLVLAHMGSNEHYDEAEAKLCGQNVYFDTAYSIQHMSEEQLVRMIHLHGADKVLFGSDAPWTDQRADIERFMSFTGLSLTEKKQILHGNAQLLLGI</sequence>
<dbReference type="PANTHER" id="PTHR21240">
    <property type="entry name" value="2-AMINO-3-CARBOXYLMUCONATE-6-SEMIALDEHYDE DECARBOXYLASE"/>
    <property type="match status" value="1"/>
</dbReference>
<keyword evidence="1" id="KW-0456">Lyase</keyword>
<organism evidence="3 4">
    <name type="scientific">Blautia ammoniilytica</name>
    <dbReference type="NCBI Taxonomy" id="2981782"/>
    <lineage>
        <taxon>Bacteria</taxon>
        <taxon>Bacillati</taxon>
        <taxon>Bacillota</taxon>
        <taxon>Clostridia</taxon>
        <taxon>Lachnospirales</taxon>
        <taxon>Lachnospiraceae</taxon>
        <taxon>Blautia</taxon>
    </lineage>
</organism>
<dbReference type="SUPFAM" id="SSF51556">
    <property type="entry name" value="Metallo-dependent hydrolases"/>
    <property type="match status" value="1"/>
</dbReference>
<evidence type="ECO:0000256" key="1">
    <source>
        <dbReference type="ARBA" id="ARBA00023239"/>
    </source>
</evidence>
<keyword evidence="4" id="KW-1185">Reference proteome</keyword>
<gene>
    <name evidence="3" type="ORF">OCV61_10740</name>
</gene>
<evidence type="ECO:0000259" key="2">
    <source>
        <dbReference type="Pfam" id="PF04909"/>
    </source>
</evidence>
<dbReference type="Pfam" id="PF04909">
    <property type="entry name" value="Amidohydro_2"/>
    <property type="match status" value="1"/>
</dbReference>
<dbReference type="InterPro" id="IPR032465">
    <property type="entry name" value="ACMSD"/>
</dbReference>
<evidence type="ECO:0000313" key="4">
    <source>
        <dbReference type="Proteomes" id="UP001652409"/>
    </source>
</evidence>
<dbReference type="EMBL" id="JAOQJL010000019">
    <property type="protein sequence ID" value="MCU6765885.1"/>
    <property type="molecule type" value="Genomic_DNA"/>
</dbReference>
<feature type="domain" description="Amidohydrolase-related" evidence="2">
    <location>
        <begin position="3"/>
        <end position="268"/>
    </location>
</feature>
<accession>A0ABT2TUM4</accession>
<dbReference type="Gene3D" id="3.20.20.140">
    <property type="entry name" value="Metal-dependent hydrolases"/>
    <property type="match status" value="1"/>
</dbReference>
<comment type="caution">
    <text evidence="3">The sequence shown here is derived from an EMBL/GenBank/DDBJ whole genome shotgun (WGS) entry which is preliminary data.</text>
</comment>
<protein>
    <submittedName>
        <fullName evidence="3">Amidohydrolase family protein</fullName>
    </submittedName>
</protein>
<dbReference type="Proteomes" id="UP001652409">
    <property type="component" value="Unassembled WGS sequence"/>
</dbReference>
<reference evidence="3 4" key="1">
    <citation type="journal article" date="2021" name="ISME Commun">
        <title>Automated analysis of genomic sequences facilitates high-throughput and comprehensive description of bacteria.</title>
        <authorList>
            <person name="Hitch T.C.A."/>
        </authorList>
    </citation>
    <scope>NUCLEOTIDE SEQUENCE [LARGE SCALE GENOMIC DNA]</scope>
    <source>
        <strain evidence="3 4">Sanger_23</strain>
    </source>
</reference>
<dbReference type="InterPro" id="IPR032466">
    <property type="entry name" value="Metal_Hydrolase"/>
</dbReference>
<dbReference type="PANTHER" id="PTHR21240:SF28">
    <property type="entry name" value="ISO-OROTATE DECARBOXYLASE (EUROFUNG)"/>
    <property type="match status" value="1"/>
</dbReference>
<dbReference type="RefSeq" id="WP_262582800.1">
    <property type="nucleotide sequence ID" value="NZ_JAOQJL010000019.1"/>
</dbReference>